<name>A0A1E1LKB4_9HELO</name>
<evidence type="ECO:0000313" key="1">
    <source>
        <dbReference type="EMBL" id="CZT10936.1"/>
    </source>
</evidence>
<accession>A0A1E1LKB4</accession>
<reference evidence="2" key="1">
    <citation type="submission" date="2016-03" db="EMBL/GenBank/DDBJ databases">
        <authorList>
            <person name="Ploux O."/>
        </authorList>
    </citation>
    <scope>NUCLEOTIDE SEQUENCE [LARGE SCALE GENOMIC DNA]</scope>
    <source>
        <strain evidence="2">UK7</strain>
    </source>
</reference>
<organism evidence="1 2">
    <name type="scientific">Rhynchosporium graminicola</name>
    <dbReference type="NCBI Taxonomy" id="2792576"/>
    <lineage>
        <taxon>Eukaryota</taxon>
        <taxon>Fungi</taxon>
        <taxon>Dikarya</taxon>
        <taxon>Ascomycota</taxon>
        <taxon>Pezizomycotina</taxon>
        <taxon>Leotiomycetes</taxon>
        <taxon>Helotiales</taxon>
        <taxon>Ploettnerulaceae</taxon>
        <taxon>Rhynchosporium</taxon>
    </lineage>
</organism>
<dbReference type="InParanoid" id="A0A1E1LKB4"/>
<keyword evidence="2" id="KW-1185">Reference proteome</keyword>
<proteinExistence type="predicted"/>
<dbReference type="EMBL" id="FJUW01000059">
    <property type="protein sequence ID" value="CZT10936.1"/>
    <property type="molecule type" value="Genomic_DNA"/>
</dbReference>
<gene>
    <name evidence="1" type="ORF">RCO7_15099</name>
</gene>
<dbReference type="AlphaFoldDB" id="A0A1E1LKB4"/>
<comment type="caution">
    <text evidence="1">The sequence shown here is derived from an EMBL/GenBank/DDBJ whole genome shotgun (WGS) entry which is preliminary data.</text>
</comment>
<protein>
    <submittedName>
        <fullName evidence="1">Uncharacterized protein</fullName>
    </submittedName>
</protein>
<dbReference type="Proteomes" id="UP000178129">
    <property type="component" value="Unassembled WGS sequence"/>
</dbReference>
<evidence type="ECO:0000313" key="2">
    <source>
        <dbReference type="Proteomes" id="UP000178129"/>
    </source>
</evidence>
<sequence>MPYAVKLSNPCEIVPTILKRCISSCENQAKIFSLIIRYAISNQARKPCLVISTCPFDLNDLDLQRCRG</sequence>